<name>A0A226EEW0_FOLCA</name>
<organism evidence="3 4">
    <name type="scientific">Folsomia candida</name>
    <name type="common">Springtail</name>
    <dbReference type="NCBI Taxonomy" id="158441"/>
    <lineage>
        <taxon>Eukaryota</taxon>
        <taxon>Metazoa</taxon>
        <taxon>Ecdysozoa</taxon>
        <taxon>Arthropoda</taxon>
        <taxon>Hexapoda</taxon>
        <taxon>Collembola</taxon>
        <taxon>Entomobryomorpha</taxon>
        <taxon>Isotomoidea</taxon>
        <taxon>Isotomidae</taxon>
        <taxon>Proisotominae</taxon>
        <taxon>Folsomia</taxon>
    </lineage>
</organism>
<keyword evidence="4" id="KW-1185">Reference proteome</keyword>
<gene>
    <name evidence="3" type="ORF">Fcan01_09492</name>
</gene>
<evidence type="ECO:0000256" key="1">
    <source>
        <dbReference type="SAM" id="MobiDB-lite"/>
    </source>
</evidence>
<feature type="compositionally biased region" description="Basic and acidic residues" evidence="1">
    <location>
        <begin position="383"/>
        <end position="407"/>
    </location>
</feature>
<feature type="compositionally biased region" description="Basic residues" evidence="1">
    <location>
        <begin position="146"/>
        <end position="157"/>
    </location>
</feature>
<feature type="compositionally biased region" description="Polar residues" evidence="1">
    <location>
        <begin position="169"/>
        <end position="186"/>
    </location>
</feature>
<sequence>MEAMEVDDTIDVDKDGQQSTNNLHISTECKYSLEEMYKQIRELSGNDCDMDEEEIKVFLQSEMCRLACPDLFEAFKRMEIPQQVVRHDVHHQDPSSSIEKKENEDSKQDTADLHETLTEQNDKSKQYSSKDNHPFSSEVEKEKNTKKTHGHKKRRRVVSSGSSSDSDAPHTSTATKRVHPSQNNNPEIDEIKMNQIEKKTPKDDGNLLTEKSDPKVHPYYLGQMGPVFPQKGKVFKSNNEGGDSAQQKKKKIFDTKDDSTRPPHQTSSNHRNSKIKPFSFYNSANANVEPGKKLKPPENFNFIQNGKKFIMSNVSVLCVDLVGLKTVFSDPSKGHSSKSDVIPLERQITIPKQKREEIASQEKLKRKKLFKPVLKKLYSKNRKRDERDKRDDKSKKRAKYEAGREVTSDPVIPNRSAQQTHINKLITKSHNTKLENTVLKKDQRQKSFQQLGEKNEQKNQMTKDLSKSKNSGPNTALKNTGSTNNQKVSHKPEVIVTKIIPRPHAPAPTLKFKAPTPTPAPLLQQIKHAPTQNLLQQIKPAQPKLLAEPNVEQKIPKFSETPYSYNNRQQTTVDQGLVAQEVDKLLRSNTAVQYPASVASELTEYTIRKIGWWLLKEEEDPPDEMKYHPEHYDHKIYEDWYNPKDHQDDDACSIGCVSDPDGTQTETRPQKEPKFLDADKLDEYAAIATPGCNYDKSNFEGKCHICKKRLEGNRALGKHIRGKAHKNELRNYSLNFAKYEESIVKVQPKKIFVAKLTKYSTGDNLIIPTLDVAKDPRSSKLVNQEISAGINDIDGSDGPRAVINMNHPEVIQLQDIDDKLSLPSLAVFDLEPDNQQLRARICLRTNGFWTPELERKWLQMRQNETRITGQYNADRDKYINSPDSHPSKKVEWIKFWEQRCIEVEAEGKNPDDYDYAGEWVPFWLKRVQEIMKAEFEMKMLSMQKEFGLDADTLIRRCQKHNLSLDSVDIVTENNNNQHNPDSNSDIRANQAPHLPNYRFNNTAPSRTQYRQPFPGRRGQARFAQNSRMSRPNGQIHNSTAFRGTEVIEEVIEVLVVILLDDQDLDPLIEATTAVTMIVEMIEEDNLGKVHQDMNGGLGISRLSHTFSQKYPIEQRNHTNSKAEMDLTRKGHGTSGTTLHIANLNTTTKHTLIPNLNDGTNDTIDQMHHPNEFQIRNIIN</sequence>
<feature type="compositionally biased region" description="Polar residues" evidence="1">
    <location>
        <begin position="415"/>
        <end position="429"/>
    </location>
</feature>
<dbReference type="EMBL" id="LNIX01000004">
    <property type="protein sequence ID" value="OXA55920.1"/>
    <property type="molecule type" value="Genomic_DNA"/>
</dbReference>
<feature type="compositionally biased region" description="Basic and acidic residues" evidence="1">
    <location>
        <begin position="189"/>
        <end position="216"/>
    </location>
</feature>
<dbReference type="OrthoDB" id="5877502at2759"/>
<feature type="compositionally biased region" description="Low complexity" evidence="1">
    <location>
        <begin position="973"/>
        <end position="985"/>
    </location>
</feature>
<proteinExistence type="predicted"/>
<evidence type="ECO:0000259" key="2">
    <source>
        <dbReference type="PROSITE" id="PS00028"/>
    </source>
</evidence>
<reference evidence="3 4" key="1">
    <citation type="submission" date="2015-12" db="EMBL/GenBank/DDBJ databases">
        <title>The genome of Folsomia candida.</title>
        <authorList>
            <person name="Faddeeva A."/>
            <person name="Derks M.F."/>
            <person name="Anvar Y."/>
            <person name="Smit S."/>
            <person name="Van Straalen N."/>
            <person name="Roelofs D."/>
        </authorList>
    </citation>
    <scope>NUCLEOTIDE SEQUENCE [LARGE SCALE GENOMIC DNA]</scope>
    <source>
        <strain evidence="3 4">VU population</strain>
        <tissue evidence="3">Whole body</tissue>
    </source>
</reference>
<feature type="region of interest" description="Disordered" evidence="1">
    <location>
        <begin position="972"/>
        <end position="1017"/>
    </location>
</feature>
<feature type="region of interest" description="Disordered" evidence="1">
    <location>
        <begin position="86"/>
        <end position="277"/>
    </location>
</feature>
<comment type="caution">
    <text evidence="3">The sequence shown here is derived from an EMBL/GenBank/DDBJ whole genome shotgun (WGS) entry which is preliminary data.</text>
</comment>
<feature type="compositionally biased region" description="Basic and acidic residues" evidence="1">
    <location>
        <begin position="86"/>
        <end position="145"/>
    </location>
</feature>
<dbReference type="AlphaFoldDB" id="A0A226EEW0"/>
<feature type="region of interest" description="Disordered" evidence="1">
    <location>
        <begin position="1"/>
        <end position="20"/>
    </location>
</feature>
<feature type="compositionally biased region" description="Polar residues" evidence="1">
    <location>
        <begin position="236"/>
        <end position="245"/>
    </location>
</feature>
<feature type="compositionally biased region" description="Polar residues" evidence="1">
    <location>
        <begin position="446"/>
        <end position="487"/>
    </location>
</feature>
<accession>A0A226EEW0</accession>
<evidence type="ECO:0000313" key="4">
    <source>
        <dbReference type="Proteomes" id="UP000198287"/>
    </source>
</evidence>
<evidence type="ECO:0000313" key="3">
    <source>
        <dbReference type="EMBL" id="OXA55920.1"/>
    </source>
</evidence>
<feature type="compositionally biased region" description="Acidic residues" evidence="1">
    <location>
        <begin position="1"/>
        <end position="10"/>
    </location>
</feature>
<feature type="compositionally biased region" description="Basic and acidic residues" evidence="1">
    <location>
        <begin position="252"/>
        <end position="261"/>
    </location>
</feature>
<dbReference type="PROSITE" id="PS00028">
    <property type="entry name" value="ZINC_FINGER_C2H2_1"/>
    <property type="match status" value="1"/>
</dbReference>
<feature type="domain" description="C2H2-type" evidence="2">
    <location>
        <begin position="703"/>
        <end position="725"/>
    </location>
</feature>
<protein>
    <recommendedName>
        <fullName evidence="2">C2H2-type domain-containing protein</fullName>
    </recommendedName>
</protein>
<feature type="region of interest" description="Disordered" evidence="1">
    <location>
        <begin position="375"/>
        <end position="491"/>
    </location>
</feature>
<dbReference type="Proteomes" id="UP000198287">
    <property type="component" value="Unassembled WGS sequence"/>
</dbReference>
<feature type="compositionally biased region" description="Polar residues" evidence="1">
    <location>
        <begin position="998"/>
        <end position="1010"/>
    </location>
</feature>
<dbReference type="InterPro" id="IPR013087">
    <property type="entry name" value="Znf_C2H2_type"/>
</dbReference>